<organism evidence="1">
    <name type="scientific">Arundo donax</name>
    <name type="common">Giant reed</name>
    <name type="synonym">Donax arundinaceus</name>
    <dbReference type="NCBI Taxonomy" id="35708"/>
    <lineage>
        <taxon>Eukaryota</taxon>
        <taxon>Viridiplantae</taxon>
        <taxon>Streptophyta</taxon>
        <taxon>Embryophyta</taxon>
        <taxon>Tracheophyta</taxon>
        <taxon>Spermatophyta</taxon>
        <taxon>Magnoliopsida</taxon>
        <taxon>Liliopsida</taxon>
        <taxon>Poales</taxon>
        <taxon>Poaceae</taxon>
        <taxon>PACMAD clade</taxon>
        <taxon>Arundinoideae</taxon>
        <taxon>Arundineae</taxon>
        <taxon>Arundo</taxon>
    </lineage>
</organism>
<accession>A0A0A9FYT3</accession>
<name>A0A0A9FYT3_ARUDO</name>
<proteinExistence type="predicted"/>
<sequence length="77" mass="8872">MRSGTACQVVFWGPKALEINELLLYTTMNRQATIMLVVGLIVKRHNNVSRLLGARQCRWYLNPDIPEAIALQGRYWI</sequence>
<dbReference type="InterPro" id="IPR012340">
    <property type="entry name" value="NA-bd_OB-fold"/>
</dbReference>
<reference evidence="1" key="2">
    <citation type="journal article" date="2015" name="Data Brief">
        <title>Shoot transcriptome of the giant reed, Arundo donax.</title>
        <authorList>
            <person name="Barrero R.A."/>
            <person name="Guerrero F.D."/>
            <person name="Moolhuijzen P."/>
            <person name="Goolsby J.A."/>
            <person name="Tidwell J."/>
            <person name="Bellgard S.E."/>
            <person name="Bellgard M.I."/>
        </authorList>
    </citation>
    <scope>NUCLEOTIDE SEQUENCE</scope>
    <source>
        <tissue evidence="1">Shoot tissue taken approximately 20 cm above the soil surface</tissue>
    </source>
</reference>
<evidence type="ECO:0000313" key="1">
    <source>
        <dbReference type="EMBL" id="JAE17427.1"/>
    </source>
</evidence>
<dbReference type="PANTHER" id="PTHR47165">
    <property type="entry name" value="OS03G0429900 PROTEIN"/>
    <property type="match status" value="1"/>
</dbReference>
<dbReference type="PANTHER" id="PTHR47165:SF4">
    <property type="entry name" value="OS03G0429900 PROTEIN"/>
    <property type="match status" value="1"/>
</dbReference>
<dbReference type="EMBL" id="GBRH01180469">
    <property type="protein sequence ID" value="JAE17427.1"/>
    <property type="molecule type" value="Transcribed_RNA"/>
</dbReference>
<dbReference type="AlphaFoldDB" id="A0A0A9FYT3"/>
<dbReference type="Gene3D" id="2.40.50.140">
    <property type="entry name" value="Nucleic acid-binding proteins"/>
    <property type="match status" value="1"/>
</dbReference>
<dbReference type="SUPFAM" id="SSF50249">
    <property type="entry name" value="Nucleic acid-binding proteins"/>
    <property type="match status" value="1"/>
</dbReference>
<protein>
    <submittedName>
        <fullName evidence="1">Uncharacterized protein</fullName>
    </submittedName>
</protein>
<reference evidence="1" key="1">
    <citation type="submission" date="2014-09" db="EMBL/GenBank/DDBJ databases">
        <authorList>
            <person name="Magalhaes I.L.F."/>
            <person name="Oliveira U."/>
            <person name="Santos F.R."/>
            <person name="Vidigal T.H.D.A."/>
            <person name="Brescovit A.D."/>
            <person name="Santos A.J."/>
        </authorList>
    </citation>
    <scope>NUCLEOTIDE SEQUENCE</scope>
    <source>
        <tissue evidence="1">Shoot tissue taken approximately 20 cm above the soil surface</tissue>
    </source>
</reference>